<evidence type="ECO:0000259" key="1">
    <source>
        <dbReference type="Pfam" id="PF08840"/>
    </source>
</evidence>
<feature type="domain" description="BAAT/Acyl-CoA thioester hydrolase C-terminal" evidence="1">
    <location>
        <begin position="37"/>
        <end position="109"/>
    </location>
</feature>
<comment type="caution">
    <text evidence="2">The sequence shown here is derived from an EMBL/GenBank/DDBJ whole genome shotgun (WGS) entry which is preliminary data.</text>
</comment>
<dbReference type="SUPFAM" id="SSF53474">
    <property type="entry name" value="alpha/beta-Hydrolases"/>
    <property type="match status" value="1"/>
</dbReference>
<proteinExistence type="predicted"/>
<reference evidence="2 3" key="1">
    <citation type="journal article" date="2017" name="Infect. Genet. Evol.">
        <title>Comparative genome analysis of fish pathogen Flavobacterium columnare reveals extensive sequence diversity within the species.</title>
        <authorList>
            <person name="Kayansamruaj P."/>
            <person name="Dong H.T."/>
            <person name="Hirono I."/>
            <person name="Kondo H."/>
            <person name="Senapin S."/>
            <person name="Rodkhum C."/>
        </authorList>
    </citation>
    <scope>NUCLEOTIDE SEQUENCE [LARGE SCALE GENOMIC DNA]</scope>
    <source>
        <strain evidence="2 3">1215</strain>
    </source>
</reference>
<keyword evidence="2" id="KW-0378">Hydrolase</keyword>
<dbReference type="RefSeq" id="WP_165764875.1">
    <property type="nucleotide sequence ID" value="NZ_MTCZ01000065.1"/>
</dbReference>
<dbReference type="Proteomes" id="UP000197768">
    <property type="component" value="Unassembled WGS sequence"/>
</dbReference>
<dbReference type="Pfam" id="PF08840">
    <property type="entry name" value="BAAT_C"/>
    <property type="match status" value="1"/>
</dbReference>
<dbReference type="AlphaFoldDB" id="A0A246GIM6"/>
<evidence type="ECO:0000313" key="3">
    <source>
        <dbReference type="Proteomes" id="UP000197768"/>
    </source>
</evidence>
<dbReference type="GO" id="GO:0016787">
    <property type="term" value="F:hydrolase activity"/>
    <property type="evidence" value="ECO:0007669"/>
    <property type="project" value="UniProtKB-KW"/>
</dbReference>
<name>A0A246GIM6_9FLAO</name>
<organism evidence="2 3">
    <name type="scientific">Flavobacterium davisii</name>
    <dbReference type="NCBI Taxonomy" id="2906077"/>
    <lineage>
        <taxon>Bacteria</taxon>
        <taxon>Pseudomonadati</taxon>
        <taxon>Bacteroidota</taxon>
        <taxon>Flavobacteriia</taxon>
        <taxon>Flavobacteriales</taxon>
        <taxon>Flavobacteriaceae</taxon>
        <taxon>Flavobacterium</taxon>
    </lineage>
</organism>
<dbReference type="EMBL" id="MTCZ01000065">
    <property type="protein sequence ID" value="OWP83952.1"/>
    <property type="molecule type" value="Genomic_DNA"/>
</dbReference>
<protein>
    <submittedName>
        <fullName evidence="2">Alpha/beta hydrolase</fullName>
    </submittedName>
</protein>
<dbReference type="InterPro" id="IPR029058">
    <property type="entry name" value="AB_hydrolase_fold"/>
</dbReference>
<accession>A0A246GIM6</accession>
<gene>
    <name evidence="2" type="ORF">BWK59_07765</name>
</gene>
<dbReference type="InterPro" id="IPR014940">
    <property type="entry name" value="BAAT_C"/>
</dbReference>
<dbReference type="Gene3D" id="3.40.50.1820">
    <property type="entry name" value="alpha/beta hydrolase"/>
    <property type="match status" value="1"/>
</dbReference>
<sequence>MSKFQVYFMPGMAASSKIFERIQLPEDFFDVHFLEWEMPYFQEPLVRYAQRISEKIVGENIILIGVSFGGILVQEMAQFVQPKKVIIISSVKSNQELPKRMKIAKATKLYKLLPTGLAKNIETLAKYVFGKGIVKQRIELYKKFMTRTEKEYLDWAIEQVVCWERDQPDLKVIHIQGDADEVFPVKNIEKWINVRGGTHIMILNKYKWLNENLPKLIVE</sequence>
<evidence type="ECO:0000313" key="2">
    <source>
        <dbReference type="EMBL" id="OWP83952.1"/>
    </source>
</evidence>